<reference evidence="6 7" key="1">
    <citation type="journal article" date="2005" name="Int. J. Syst. Evol. Microbiol.">
        <title>Bacillus cibi sp. nov., isolated from jeotgal, a traditional Korean fermented seafood.</title>
        <authorList>
            <person name="Yoon J.H."/>
            <person name="Lee C.H."/>
            <person name="Oh T.K."/>
        </authorList>
    </citation>
    <scope>NUCLEOTIDE SEQUENCE [LARGE SCALE GENOMIC DNA]</scope>
    <source>
        <strain evidence="6 7">DSM 16189</strain>
    </source>
</reference>
<dbReference type="Gene3D" id="3.40.50.1970">
    <property type="match status" value="1"/>
</dbReference>
<dbReference type="SUPFAM" id="SSF56796">
    <property type="entry name" value="Dehydroquinate synthase-like"/>
    <property type="match status" value="1"/>
</dbReference>
<accession>A0A084H4J0</accession>
<proteinExistence type="inferred from homology"/>
<dbReference type="EMBL" id="JNVC02000001">
    <property type="protein sequence ID" value="KEZ54502.1"/>
    <property type="molecule type" value="Genomic_DNA"/>
</dbReference>
<dbReference type="PROSITE" id="PS00913">
    <property type="entry name" value="ADH_IRON_1"/>
    <property type="match status" value="1"/>
</dbReference>
<dbReference type="GO" id="GO:0004022">
    <property type="term" value="F:alcohol dehydrogenase (NAD+) activity"/>
    <property type="evidence" value="ECO:0007669"/>
    <property type="project" value="TreeGrafter"/>
</dbReference>
<feature type="domain" description="Alcohol dehydrogenase iron-type/glycerol dehydrogenase GldA" evidence="4">
    <location>
        <begin position="2"/>
        <end position="168"/>
    </location>
</feature>
<evidence type="ECO:0000256" key="3">
    <source>
        <dbReference type="ARBA" id="ARBA00023027"/>
    </source>
</evidence>
<evidence type="ECO:0000259" key="4">
    <source>
        <dbReference type="Pfam" id="PF00465"/>
    </source>
</evidence>
<dbReference type="PANTHER" id="PTHR11496:SF102">
    <property type="entry name" value="ALCOHOL DEHYDROGENASE 4"/>
    <property type="match status" value="1"/>
</dbReference>
<organism evidence="6 7">
    <name type="scientific">Metabacillus indicus</name>
    <name type="common">Bacillus indicus</name>
    <dbReference type="NCBI Taxonomy" id="246786"/>
    <lineage>
        <taxon>Bacteria</taxon>
        <taxon>Bacillati</taxon>
        <taxon>Bacillota</taxon>
        <taxon>Bacilli</taxon>
        <taxon>Bacillales</taxon>
        <taxon>Bacillaceae</taxon>
        <taxon>Metabacillus</taxon>
    </lineage>
</organism>
<sequence length="392" mass="41578">MIITGEGSFQKVIELVQQHQAKKVHLFADPVLIGLNVLKPLVQAFEEKKIELEIFSDIQPEPTSEAGNRAKAALAASGADLVIGIGGGSCLDLAKAAAVLSCHEGAVEDYLNLTGTKSLSNKGLPKLLIPTTSGTGAEMTDIAVFSLEDSKDVITHPFLLADAVIIDPELTYTLPKRATASSGIDALTHAIESYLSVHATVLTDTLALEAAGKIAASVRSAVLDGSEQEARNSMSWGSMLAGLSFFNAGVAGVHALAYPLGGLFSIPHGESNAVLLPYVMDEIRDSCSGKMAVLAGKLGIENNGRTDEELARLAVLEMKNLIHDTGLPLSLKEYGIKEEDLDRLADNGAKQTRLLARSPKPLLRDDIKRIYTAAFHGNLKAEGVSEHVSYSD</sequence>
<dbReference type="Proteomes" id="UP000028549">
    <property type="component" value="Unassembled WGS sequence"/>
</dbReference>
<feature type="domain" description="Fe-containing alcohol dehydrogenase-like C-terminal" evidence="5">
    <location>
        <begin position="179"/>
        <end position="375"/>
    </location>
</feature>
<dbReference type="Gene3D" id="1.20.1090.10">
    <property type="entry name" value="Dehydroquinate synthase-like - alpha domain"/>
    <property type="match status" value="1"/>
</dbReference>
<dbReference type="FunFam" id="3.40.50.1970:FF:000003">
    <property type="entry name" value="Alcohol dehydrogenase, iron-containing"/>
    <property type="match status" value="1"/>
</dbReference>
<evidence type="ECO:0000256" key="2">
    <source>
        <dbReference type="ARBA" id="ARBA00023002"/>
    </source>
</evidence>
<dbReference type="InterPro" id="IPR001670">
    <property type="entry name" value="ADH_Fe/GldA"/>
</dbReference>
<dbReference type="AlphaFoldDB" id="A0A084H4J0"/>
<evidence type="ECO:0000259" key="5">
    <source>
        <dbReference type="Pfam" id="PF25137"/>
    </source>
</evidence>
<dbReference type="GO" id="GO:0046872">
    <property type="term" value="F:metal ion binding"/>
    <property type="evidence" value="ECO:0007669"/>
    <property type="project" value="InterPro"/>
</dbReference>
<dbReference type="FunFam" id="1.20.1090.10:FF:000001">
    <property type="entry name" value="Aldehyde-alcohol dehydrogenase"/>
    <property type="match status" value="1"/>
</dbReference>
<dbReference type="InterPro" id="IPR018211">
    <property type="entry name" value="ADH_Fe_CS"/>
</dbReference>
<dbReference type="InterPro" id="IPR056798">
    <property type="entry name" value="ADH_Fe_C"/>
</dbReference>
<keyword evidence="3" id="KW-0520">NAD</keyword>
<dbReference type="InterPro" id="IPR039697">
    <property type="entry name" value="Alcohol_dehydrogenase_Fe"/>
</dbReference>
<evidence type="ECO:0000313" key="7">
    <source>
        <dbReference type="Proteomes" id="UP000028549"/>
    </source>
</evidence>
<gene>
    <name evidence="6" type="ORF">GS18_0206250</name>
</gene>
<keyword evidence="2" id="KW-0560">Oxidoreductase</keyword>
<comment type="similarity">
    <text evidence="1">Belongs to the iron-containing alcohol dehydrogenase family.</text>
</comment>
<evidence type="ECO:0000256" key="1">
    <source>
        <dbReference type="ARBA" id="ARBA00007358"/>
    </source>
</evidence>
<dbReference type="Pfam" id="PF00465">
    <property type="entry name" value="Fe-ADH"/>
    <property type="match status" value="1"/>
</dbReference>
<evidence type="ECO:0000313" key="6">
    <source>
        <dbReference type="EMBL" id="KEZ54502.1"/>
    </source>
</evidence>
<protein>
    <submittedName>
        <fullName evidence="6">Alcohol dehydrogenase</fullName>
    </submittedName>
</protein>
<keyword evidence="7" id="KW-1185">Reference proteome</keyword>
<name>A0A084H4J0_METID</name>
<dbReference type="CDD" id="cd08551">
    <property type="entry name" value="Fe-ADH"/>
    <property type="match status" value="1"/>
</dbReference>
<comment type="caution">
    <text evidence="6">The sequence shown here is derived from an EMBL/GenBank/DDBJ whole genome shotgun (WGS) entry which is preliminary data.</text>
</comment>
<dbReference type="Pfam" id="PF25137">
    <property type="entry name" value="ADH_Fe_C"/>
    <property type="match status" value="1"/>
</dbReference>
<dbReference type="PANTHER" id="PTHR11496">
    <property type="entry name" value="ALCOHOL DEHYDROGENASE"/>
    <property type="match status" value="1"/>
</dbReference>
<dbReference type="STRING" id="246786.GS18_0206250"/>